<gene>
    <name evidence="3" type="ordered locus">KVU_0993</name>
</gene>
<feature type="transmembrane region" description="Helical" evidence="1">
    <location>
        <begin position="114"/>
        <end position="134"/>
    </location>
</feature>
<dbReference type="KEGG" id="kvl:KVU_0993"/>
<accession>F9Y607</accession>
<dbReference type="AlphaFoldDB" id="F9Y607"/>
<keyword evidence="1" id="KW-0812">Transmembrane</keyword>
<feature type="transmembrane region" description="Helical" evidence="1">
    <location>
        <begin position="42"/>
        <end position="64"/>
    </location>
</feature>
<dbReference type="eggNOG" id="ENOG5032TC0">
    <property type="taxonomic scope" value="Bacteria"/>
</dbReference>
<dbReference type="OrthoDB" id="5186924at2"/>
<evidence type="ECO:0000256" key="1">
    <source>
        <dbReference type="SAM" id="Phobius"/>
    </source>
</evidence>
<feature type="transmembrane region" description="Helical" evidence="1">
    <location>
        <begin position="76"/>
        <end position="108"/>
    </location>
</feature>
<name>F9Y607_KETVW</name>
<keyword evidence="1" id="KW-1133">Transmembrane helix</keyword>
<keyword evidence="1" id="KW-0472">Membrane</keyword>
<proteinExistence type="predicted"/>
<dbReference type="Proteomes" id="UP000000692">
    <property type="component" value="Chromosome"/>
</dbReference>
<dbReference type="InterPro" id="IPR009936">
    <property type="entry name" value="DUF1468"/>
</dbReference>
<sequence length="149" mass="16075">MLSRDYRDIVGGALLIVVGLSFAGYAATHYPLGTIARMGPGMFPTCLGVILAIFGVLQAVPAFFRTGKMPEIRIWSPIFVLGGVAAFAALIFPFGLIPAIIALVVISSCAELKIYPVSLVISIVFLCVMSWLIFRVGLNVPIAMLRWPF</sequence>
<dbReference type="HOGENOM" id="CLU_108885_1_0_5"/>
<feature type="domain" description="DUF1468" evidence="2">
    <location>
        <begin position="10"/>
        <end position="141"/>
    </location>
</feature>
<dbReference type="EMBL" id="CP002018">
    <property type="protein sequence ID" value="AEM40832.1"/>
    <property type="molecule type" value="Genomic_DNA"/>
</dbReference>
<feature type="transmembrane region" description="Helical" evidence="1">
    <location>
        <begin position="12"/>
        <end position="30"/>
    </location>
</feature>
<evidence type="ECO:0000313" key="4">
    <source>
        <dbReference type="Proteomes" id="UP000000692"/>
    </source>
</evidence>
<dbReference type="RefSeq" id="WP_013384291.1">
    <property type="nucleotide sequence ID" value="NC_017384.1"/>
</dbReference>
<organism evidence="3 4">
    <name type="scientific">Ketogulonicigenium vulgare (strain WSH-001)</name>
    <dbReference type="NCBI Taxonomy" id="759362"/>
    <lineage>
        <taxon>Bacteria</taxon>
        <taxon>Pseudomonadati</taxon>
        <taxon>Pseudomonadota</taxon>
        <taxon>Alphaproteobacteria</taxon>
        <taxon>Rhodobacterales</taxon>
        <taxon>Roseobacteraceae</taxon>
        <taxon>Ketogulonicigenium</taxon>
    </lineage>
</organism>
<keyword evidence="4" id="KW-1185">Reference proteome</keyword>
<evidence type="ECO:0000313" key="3">
    <source>
        <dbReference type="EMBL" id="AEM40832.1"/>
    </source>
</evidence>
<reference evidence="3 4" key="1">
    <citation type="journal article" date="2011" name="J. Bacteriol.">
        <title>Complete genome sequence of the industrial strain Ketogulonicigenium vulgare WSH-001.</title>
        <authorList>
            <person name="Liu L."/>
            <person name="Li Y."/>
            <person name="Zhang J."/>
            <person name="Zhou Z."/>
            <person name="Liu J."/>
            <person name="Li X."/>
            <person name="Zhou J."/>
            <person name="Du G."/>
            <person name="Wang L."/>
            <person name="Chen J."/>
        </authorList>
    </citation>
    <scope>NUCLEOTIDE SEQUENCE [LARGE SCALE GENOMIC DNA]</scope>
    <source>
        <strain evidence="3 4">WSH-001</strain>
    </source>
</reference>
<dbReference type="Pfam" id="PF07331">
    <property type="entry name" value="TctB"/>
    <property type="match status" value="1"/>
</dbReference>
<protein>
    <recommendedName>
        <fullName evidence="2">DUF1468 domain-containing protein</fullName>
    </recommendedName>
</protein>
<evidence type="ECO:0000259" key="2">
    <source>
        <dbReference type="Pfam" id="PF07331"/>
    </source>
</evidence>